<dbReference type="PANTHER" id="PTHR40053:SF1">
    <property type="entry name" value="SPORULATION-CONTROL PROTEIN SPO0M"/>
    <property type="match status" value="1"/>
</dbReference>
<organism evidence="1 2">
    <name type="scientific">Paenibacillus oenotherae</name>
    <dbReference type="NCBI Taxonomy" id="1435645"/>
    <lineage>
        <taxon>Bacteria</taxon>
        <taxon>Bacillati</taxon>
        <taxon>Bacillota</taxon>
        <taxon>Bacilli</taxon>
        <taxon>Bacillales</taxon>
        <taxon>Paenibacillaceae</taxon>
        <taxon>Paenibacillus</taxon>
    </lineage>
</organism>
<keyword evidence="2" id="KW-1185">Reference proteome</keyword>
<dbReference type="Pfam" id="PF07070">
    <property type="entry name" value="Spo0M"/>
    <property type="match status" value="1"/>
</dbReference>
<proteinExistence type="predicted"/>
<reference evidence="1 2" key="1">
    <citation type="submission" date="2021-07" db="EMBL/GenBank/DDBJ databases">
        <title>Paenibacillus radiodurans sp. nov., isolated from the southeastern edge of Tengger Desert.</title>
        <authorList>
            <person name="Zhang G."/>
        </authorList>
    </citation>
    <scope>NUCLEOTIDE SEQUENCE [LARGE SCALE GENOMIC DNA]</scope>
    <source>
        <strain evidence="1 2">DT7-4</strain>
    </source>
</reference>
<comment type="caution">
    <text evidence="1">The sequence shown here is derived from an EMBL/GenBank/DDBJ whole genome shotgun (WGS) entry which is preliminary data.</text>
</comment>
<sequence>MFMFNRMLASIGIGNAKIDTLLEKARYMPGEEIRGVVKIRGGNVEQHIEKIELTVMTEYIRESNDQKHKVHAAIERYNVYSPFTLKPNENREQQFAFRLPHTAPLTIGRAPVWVKTELDIRGAVDPSDNDRIEVVPTPQMNTVLEALNLLGFRLREAECEYASKLGRGVPFVQEFEFVPTTQFRGQLDELEVIFYSSPNELELLLQIDRKARGFAGFFAEAMEMDETFVRVRYSNQDLAAGPHALAHQLADLIARYV</sequence>
<gene>
    <name evidence="1" type="ORF">K0T92_14795</name>
</gene>
<evidence type="ECO:0000313" key="2">
    <source>
        <dbReference type="Proteomes" id="UP000812277"/>
    </source>
</evidence>
<protein>
    <submittedName>
        <fullName evidence="1">Sporulation protein</fullName>
    </submittedName>
</protein>
<name>A0ABS7D7T7_9BACL</name>
<dbReference type="InterPro" id="IPR009776">
    <property type="entry name" value="Spore_0_M"/>
</dbReference>
<accession>A0ABS7D7T7</accession>
<dbReference type="Proteomes" id="UP000812277">
    <property type="component" value="Unassembled WGS sequence"/>
</dbReference>
<dbReference type="PANTHER" id="PTHR40053">
    <property type="entry name" value="SPORULATION-CONTROL PROTEIN SPO0M"/>
    <property type="match status" value="1"/>
</dbReference>
<dbReference type="EMBL" id="JAHZIJ010000010">
    <property type="protein sequence ID" value="MBW7476012.1"/>
    <property type="molecule type" value="Genomic_DNA"/>
</dbReference>
<evidence type="ECO:0000313" key="1">
    <source>
        <dbReference type="EMBL" id="MBW7476012.1"/>
    </source>
</evidence>